<dbReference type="AlphaFoldDB" id="A0A284VU67"/>
<protein>
    <submittedName>
        <fullName evidence="1">Uncharacterized protein</fullName>
    </submittedName>
</protein>
<proteinExistence type="predicted"/>
<dbReference type="RefSeq" id="WP_096207339.1">
    <property type="nucleotide sequence ID" value="NZ_FZMP01000241.1"/>
</dbReference>
<dbReference type="Proteomes" id="UP000218615">
    <property type="component" value="Unassembled WGS sequence"/>
</dbReference>
<keyword evidence="2" id="KW-1185">Reference proteome</keyword>
<name>A0A284VU67_9EURY</name>
<reference evidence="2" key="1">
    <citation type="submission" date="2017-06" db="EMBL/GenBank/DDBJ databases">
        <authorList>
            <person name="Cremers G."/>
        </authorList>
    </citation>
    <scope>NUCLEOTIDE SEQUENCE [LARGE SCALE GENOMIC DNA]</scope>
</reference>
<evidence type="ECO:0000313" key="2">
    <source>
        <dbReference type="Proteomes" id="UP000218615"/>
    </source>
</evidence>
<evidence type="ECO:0000313" key="1">
    <source>
        <dbReference type="EMBL" id="SNQ62822.1"/>
    </source>
</evidence>
<dbReference type="EMBL" id="FZMP01000241">
    <property type="protein sequence ID" value="SNQ62822.1"/>
    <property type="molecule type" value="Genomic_DNA"/>
</dbReference>
<gene>
    <name evidence="1" type="ORF">MNV_900001</name>
</gene>
<sequence length="101" mass="11621">MPISDDVFNQGQKYVGLAKEILGFLCEDKKKAYTIDELTENLRPSIISSLGASELYLKPWAKNTLIYALHSQTFQLVLDDLVKNDMIIARFVNRNVYYKCK</sequence>
<organism evidence="1 2">
    <name type="scientific">Candidatus Methanoperedens nitratireducens</name>
    <dbReference type="NCBI Taxonomy" id="1392998"/>
    <lineage>
        <taxon>Archaea</taxon>
        <taxon>Methanobacteriati</taxon>
        <taxon>Methanobacteriota</taxon>
        <taxon>Stenosarchaea group</taxon>
        <taxon>Methanomicrobia</taxon>
        <taxon>Methanosarcinales</taxon>
        <taxon>ANME-2 cluster</taxon>
        <taxon>Candidatus Methanoperedentaceae</taxon>
        <taxon>Candidatus Methanoperedens</taxon>
    </lineage>
</organism>
<accession>A0A284VU67</accession>